<organism evidence="1 2">
    <name type="scientific">Rhabditophanes sp. KR3021</name>
    <dbReference type="NCBI Taxonomy" id="114890"/>
    <lineage>
        <taxon>Eukaryota</taxon>
        <taxon>Metazoa</taxon>
        <taxon>Ecdysozoa</taxon>
        <taxon>Nematoda</taxon>
        <taxon>Chromadorea</taxon>
        <taxon>Rhabditida</taxon>
        <taxon>Tylenchina</taxon>
        <taxon>Panagrolaimomorpha</taxon>
        <taxon>Strongyloidoidea</taxon>
        <taxon>Alloionematidae</taxon>
        <taxon>Rhabditophanes</taxon>
    </lineage>
</organism>
<evidence type="ECO:0000313" key="1">
    <source>
        <dbReference type="Proteomes" id="UP000095286"/>
    </source>
</evidence>
<dbReference type="WBParaSite" id="RSKR_0000888000.1">
    <property type="protein sequence ID" value="RSKR_0000888000.1"/>
    <property type="gene ID" value="RSKR_0000888000"/>
</dbReference>
<accession>A0AC35U9C8</accession>
<reference evidence="2" key="1">
    <citation type="submission" date="2016-11" db="UniProtKB">
        <authorList>
            <consortium name="WormBaseParasite"/>
        </authorList>
    </citation>
    <scope>IDENTIFICATION</scope>
    <source>
        <strain evidence="2">KR3021</strain>
    </source>
</reference>
<name>A0AC35U9C8_9BILA</name>
<protein>
    <submittedName>
        <fullName evidence="2">Ground-like domain-containing protein</fullName>
    </submittedName>
</protein>
<evidence type="ECO:0000313" key="2">
    <source>
        <dbReference type="WBParaSite" id="RSKR_0000888000.1"/>
    </source>
</evidence>
<proteinExistence type="predicted"/>
<sequence>MLRFKAILVIGAAIALLLPVYSQDNVNLLRNIFNPRRNDKAFSALGRPFFVPAKQSPPPAACMLAATGKGCCNATLGKLMHETYETMKKAPTFSGCNLHKAAFTIQKAAQSNFKMPFETIASSGDFVTKSHQTTGVSCKVEIDGKTFLAYGIN</sequence>
<dbReference type="Proteomes" id="UP000095286">
    <property type="component" value="Unplaced"/>
</dbReference>